<evidence type="ECO:0008006" key="8">
    <source>
        <dbReference type="Google" id="ProtNLM"/>
    </source>
</evidence>
<evidence type="ECO:0000256" key="1">
    <source>
        <dbReference type="ARBA" id="ARBA00004141"/>
    </source>
</evidence>
<dbReference type="Pfam" id="PF03092">
    <property type="entry name" value="BT1"/>
    <property type="match status" value="1"/>
</dbReference>
<dbReference type="InterPro" id="IPR039309">
    <property type="entry name" value="BT1"/>
</dbReference>
<name>A0A699YQ41_HAELA</name>
<evidence type="ECO:0000256" key="5">
    <source>
        <dbReference type="ARBA" id="ARBA00023136"/>
    </source>
</evidence>
<keyword evidence="5" id="KW-0472">Membrane</keyword>
<sequence>MPDAAPPNHADLQCTASASMFHQEGGAGNTVQHYLDSIAGHMFLFNDVLHLSPAEAGLAQAIGLIPWNCTPLLGVLTDNVAILGSHRKAYLLLVGLLGASTLSLTFWRQPAASSTPPANSAMHLPPAPSSLGWMASTQHLPRQPKAAKVSAKAK</sequence>
<protein>
    <recommendedName>
        <fullName evidence="8">MFS domain-containing protein</fullName>
    </recommendedName>
</protein>
<dbReference type="PANTHER" id="PTHR31585:SF0">
    <property type="entry name" value="FOLATE-BIOPTERIN TRANSPORTER 1, CHLOROPLASTIC"/>
    <property type="match status" value="1"/>
</dbReference>
<dbReference type="AlphaFoldDB" id="A0A699YQ41"/>
<evidence type="ECO:0000313" key="6">
    <source>
        <dbReference type="EMBL" id="GFH08864.1"/>
    </source>
</evidence>
<keyword evidence="4" id="KW-1133">Transmembrane helix</keyword>
<dbReference type="Proteomes" id="UP000485058">
    <property type="component" value="Unassembled WGS sequence"/>
</dbReference>
<evidence type="ECO:0000256" key="4">
    <source>
        <dbReference type="ARBA" id="ARBA00022989"/>
    </source>
</evidence>
<proteinExistence type="predicted"/>
<keyword evidence="2" id="KW-0813">Transport</keyword>
<keyword evidence="7" id="KW-1185">Reference proteome</keyword>
<keyword evidence="3" id="KW-0812">Transmembrane</keyword>
<evidence type="ECO:0000256" key="2">
    <source>
        <dbReference type="ARBA" id="ARBA00022448"/>
    </source>
</evidence>
<gene>
    <name evidence="6" type="ORF">HaLaN_03899</name>
</gene>
<reference evidence="6 7" key="1">
    <citation type="submission" date="2020-02" db="EMBL/GenBank/DDBJ databases">
        <title>Draft genome sequence of Haematococcus lacustris strain NIES-144.</title>
        <authorList>
            <person name="Morimoto D."/>
            <person name="Nakagawa S."/>
            <person name="Yoshida T."/>
            <person name="Sawayama S."/>
        </authorList>
    </citation>
    <scope>NUCLEOTIDE SEQUENCE [LARGE SCALE GENOMIC DNA]</scope>
    <source>
        <strain evidence="6 7">NIES-144</strain>
    </source>
</reference>
<organism evidence="6 7">
    <name type="scientific">Haematococcus lacustris</name>
    <name type="common">Green alga</name>
    <name type="synonym">Haematococcus pluvialis</name>
    <dbReference type="NCBI Taxonomy" id="44745"/>
    <lineage>
        <taxon>Eukaryota</taxon>
        <taxon>Viridiplantae</taxon>
        <taxon>Chlorophyta</taxon>
        <taxon>core chlorophytes</taxon>
        <taxon>Chlorophyceae</taxon>
        <taxon>CS clade</taxon>
        <taxon>Chlamydomonadales</taxon>
        <taxon>Haematococcaceae</taxon>
        <taxon>Haematococcus</taxon>
    </lineage>
</organism>
<dbReference type="GO" id="GO:0016020">
    <property type="term" value="C:membrane"/>
    <property type="evidence" value="ECO:0007669"/>
    <property type="project" value="UniProtKB-SubCell"/>
</dbReference>
<dbReference type="EMBL" id="BLLF01000190">
    <property type="protein sequence ID" value="GFH08864.1"/>
    <property type="molecule type" value="Genomic_DNA"/>
</dbReference>
<evidence type="ECO:0000256" key="3">
    <source>
        <dbReference type="ARBA" id="ARBA00022692"/>
    </source>
</evidence>
<comment type="subcellular location">
    <subcellularLocation>
        <location evidence="1">Membrane</location>
        <topology evidence="1">Multi-pass membrane protein</topology>
    </subcellularLocation>
</comment>
<evidence type="ECO:0000313" key="7">
    <source>
        <dbReference type="Proteomes" id="UP000485058"/>
    </source>
</evidence>
<comment type="caution">
    <text evidence="6">The sequence shown here is derived from an EMBL/GenBank/DDBJ whole genome shotgun (WGS) entry which is preliminary data.</text>
</comment>
<accession>A0A699YQ41</accession>
<dbReference type="PANTHER" id="PTHR31585">
    <property type="entry name" value="FOLATE-BIOPTERIN TRANSPORTER 1, CHLOROPLASTIC"/>
    <property type="match status" value="1"/>
</dbReference>